<dbReference type="SFLD" id="SFLDG00363">
    <property type="entry name" value="AMPS_(cytGST):_Alpha-__Mu-__Pi"/>
    <property type="match status" value="1"/>
</dbReference>
<dbReference type="Pfam" id="PF14497">
    <property type="entry name" value="GST_C_3"/>
    <property type="match status" value="1"/>
</dbReference>
<dbReference type="SUPFAM" id="SSF52833">
    <property type="entry name" value="Thioredoxin-like"/>
    <property type="match status" value="1"/>
</dbReference>
<dbReference type="Proteomes" id="UP001381693">
    <property type="component" value="Unassembled WGS sequence"/>
</dbReference>
<keyword evidence="8" id="KW-1185">Reference proteome</keyword>
<dbReference type="InterPro" id="IPR040079">
    <property type="entry name" value="Glutathione_S-Trfase"/>
</dbReference>
<protein>
    <recommendedName>
        <fullName evidence="1">glutathione transferase</fullName>
        <ecNumber evidence="1">2.5.1.18</ecNumber>
    </recommendedName>
</protein>
<dbReference type="InterPro" id="IPR036282">
    <property type="entry name" value="Glutathione-S-Trfase_C_sf"/>
</dbReference>
<dbReference type="GO" id="GO:0006749">
    <property type="term" value="P:glutathione metabolic process"/>
    <property type="evidence" value="ECO:0007669"/>
    <property type="project" value="TreeGrafter"/>
</dbReference>
<keyword evidence="2" id="KW-0808">Transferase</keyword>
<sequence length="235" mass="27468">MHRRECYHDIADSPYHEVIKLHLIKDISIPAIMPEYKLIYFDAKGRAELIRWIFAYGKIPYTDERININDWPAIKPTIYSNKVPVLMIDGTPYNESLAIARYFAKKVGLVPEDELLALRVDAGVDTIADKHLEGRPIIRAPISNEEKTKRFREELFPNVLKPFLVDINKQLEGKDWLVGDKVTWLDLHCASFFDNHKVKIPYLLDDFPNVDKHMKRVKELPGIKEWIAKRPFTFI</sequence>
<gene>
    <name evidence="7" type="ORF">SK128_007051</name>
</gene>
<evidence type="ECO:0000256" key="1">
    <source>
        <dbReference type="ARBA" id="ARBA00012452"/>
    </source>
</evidence>
<dbReference type="Gene3D" id="3.40.30.10">
    <property type="entry name" value="Glutaredoxin"/>
    <property type="match status" value="1"/>
</dbReference>
<feature type="domain" description="GST C-terminal" evidence="6">
    <location>
        <begin position="113"/>
        <end position="235"/>
    </location>
</feature>
<dbReference type="SFLD" id="SFLDG01205">
    <property type="entry name" value="AMPS.1"/>
    <property type="match status" value="1"/>
</dbReference>
<evidence type="ECO:0000259" key="5">
    <source>
        <dbReference type="PROSITE" id="PS50404"/>
    </source>
</evidence>
<dbReference type="SFLD" id="SFLDS00019">
    <property type="entry name" value="Glutathione_Transferase_(cytos"/>
    <property type="match status" value="1"/>
</dbReference>
<evidence type="ECO:0000259" key="6">
    <source>
        <dbReference type="PROSITE" id="PS50405"/>
    </source>
</evidence>
<evidence type="ECO:0000313" key="7">
    <source>
        <dbReference type="EMBL" id="KAK7076171.1"/>
    </source>
</evidence>
<dbReference type="InterPro" id="IPR004046">
    <property type="entry name" value="GST_C"/>
</dbReference>
<dbReference type="PANTHER" id="PTHR11571">
    <property type="entry name" value="GLUTATHIONE S-TRANSFERASE"/>
    <property type="match status" value="1"/>
</dbReference>
<evidence type="ECO:0000313" key="8">
    <source>
        <dbReference type="Proteomes" id="UP001381693"/>
    </source>
</evidence>
<accession>A0AAN8X1C3</accession>
<dbReference type="GO" id="GO:0004364">
    <property type="term" value="F:glutathione transferase activity"/>
    <property type="evidence" value="ECO:0007669"/>
    <property type="project" value="UniProtKB-EC"/>
</dbReference>
<dbReference type="EC" id="2.5.1.18" evidence="1"/>
<proteinExistence type="inferred from homology"/>
<dbReference type="PROSITE" id="PS50404">
    <property type="entry name" value="GST_NTER"/>
    <property type="match status" value="1"/>
</dbReference>
<organism evidence="7 8">
    <name type="scientific">Halocaridina rubra</name>
    <name type="common">Hawaiian red shrimp</name>
    <dbReference type="NCBI Taxonomy" id="373956"/>
    <lineage>
        <taxon>Eukaryota</taxon>
        <taxon>Metazoa</taxon>
        <taxon>Ecdysozoa</taxon>
        <taxon>Arthropoda</taxon>
        <taxon>Crustacea</taxon>
        <taxon>Multicrustacea</taxon>
        <taxon>Malacostraca</taxon>
        <taxon>Eumalacostraca</taxon>
        <taxon>Eucarida</taxon>
        <taxon>Decapoda</taxon>
        <taxon>Pleocyemata</taxon>
        <taxon>Caridea</taxon>
        <taxon>Atyoidea</taxon>
        <taxon>Atyidae</taxon>
        <taxon>Halocaridina</taxon>
    </lineage>
</organism>
<reference evidence="7 8" key="1">
    <citation type="submission" date="2023-11" db="EMBL/GenBank/DDBJ databases">
        <title>Halocaridina rubra genome assembly.</title>
        <authorList>
            <person name="Smith C."/>
        </authorList>
    </citation>
    <scope>NUCLEOTIDE SEQUENCE [LARGE SCALE GENOMIC DNA]</scope>
    <source>
        <strain evidence="7">EP-1</strain>
        <tissue evidence="7">Whole</tissue>
    </source>
</reference>
<evidence type="ECO:0000256" key="4">
    <source>
        <dbReference type="ARBA" id="ARBA00047960"/>
    </source>
</evidence>
<dbReference type="PROSITE" id="PS50405">
    <property type="entry name" value="GST_CTER"/>
    <property type="match status" value="1"/>
</dbReference>
<dbReference type="InterPro" id="IPR050213">
    <property type="entry name" value="GST_superfamily"/>
</dbReference>
<dbReference type="SUPFAM" id="SSF47616">
    <property type="entry name" value="GST C-terminal domain-like"/>
    <property type="match status" value="1"/>
</dbReference>
<comment type="caution">
    <text evidence="7">The sequence shown here is derived from an EMBL/GenBank/DDBJ whole genome shotgun (WGS) entry which is preliminary data.</text>
</comment>
<dbReference type="Gene3D" id="1.20.1050.10">
    <property type="match status" value="1"/>
</dbReference>
<dbReference type="CDD" id="cd03039">
    <property type="entry name" value="GST_N_Sigma_like"/>
    <property type="match status" value="1"/>
</dbReference>
<feature type="domain" description="GST N-terminal" evidence="5">
    <location>
        <begin position="34"/>
        <end position="111"/>
    </location>
</feature>
<evidence type="ECO:0000256" key="2">
    <source>
        <dbReference type="ARBA" id="ARBA00022679"/>
    </source>
</evidence>
<dbReference type="InterPro" id="IPR036249">
    <property type="entry name" value="Thioredoxin-like_sf"/>
</dbReference>
<evidence type="ECO:0000256" key="3">
    <source>
        <dbReference type="ARBA" id="ARBA00038317"/>
    </source>
</evidence>
<dbReference type="CDD" id="cd03192">
    <property type="entry name" value="GST_C_Sigma_like"/>
    <property type="match status" value="1"/>
</dbReference>
<name>A0AAN8X1C3_HALRR</name>
<comment type="catalytic activity">
    <reaction evidence="4">
        <text>RX + glutathione = an S-substituted glutathione + a halide anion + H(+)</text>
        <dbReference type="Rhea" id="RHEA:16437"/>
        <dbReference type="ChEBI" id="CHEBI:15378"/>
        <dbReference type="ChEBI" id="CHEBI:16042"/>
        <dbReference type="ChEBI" id="CHEBI:17792"/>
        <dbReference type="ChEBI" id="CHEBI:57925"/>
        <dbReference type="ChEBI" id="CHEBI:90779"/>
        <dbReference type="EC" id="2.5.1.18"/>
    </reaction>
</comment>
<dbReference type="InterPro" id="IPR004045">
    <property type="entry name" value="Glutathione_S-Trfase_N"/>
</dbReference>
<dbReference type="Pfam" id="PF02798">
    <property type="entry name" value="GST_N"/>
    <property type="match status" value="1"/>
</dbReference>
<comment type="similarity">
    <text evidence="3">Belongs to the GST superfamily. Sigma family.</text>
</comment>
<dbReference type="EMBL" id="JAXCGZ010009800">
    <property type="protein sequence ID" value="KAK7076171.1"/>
    <property type="molecule type" value="Genomic_DNA"/>
</dbReference>
<dbReference type="PANTHER" id="PTHR11571:SF224">
    <property type="entry name" value="HEMATOPOIETIC PROSTAGLANDIN D SYNTHASE"/>
    <property type="match status" value="1"/>
</dbReference>
<dbReference type="InterPro" id="IPR010987">
    <property type="entry name" value="Glutathione-S-Trfase_C-like"/>
</dbReference>
<dbReference type="AlphaFoldDB" id="A0AAN8X1C3"/>